<comment type="caution">
    <text evidence="1">The sequence shown here is derived from an EMBL/GenBank/DDBJ whole genome shotgun (WGS) entry which is preliminary data.</text>
</comment>
<dbReference type="EMBL" id="CADEPM010000005">
    <property type="protein sequence ID" value="CAB3405945.1"/>
    <property type="molecule type" value="Genomic_DNA"/>
</dbReference>
<proteinExistence type="predicted"/>
<keyword evidence="2" id="KW-1185">Reference proteome</keyword>
<evidence type="ECO:0000313" key="1">
    <source>
        <dbReference type="EMBL" id="CAB3405945.1"/>
    </source>
</evidence>
<dbReference type="OrthoDB" id="5902615at2759"/>
<protein>
    <submittedName>
        <fullName evidence="1">Uncharacterized protein</fullName>
    </submittedName>
</protein>
<accession>A0A8S1F5C4</accession>
<dbReference type="AlphaFoldDB" id="A0A8S1F5C4"/>
<reference evidence="1 2" key="1">
    <citation type="submission" date="2020-04" db="EMBL/GenBank/DDBJ databases">
        <authorList>
            <person name="Laetsch R D."/>
            <person name="Stevens L."/>
            <person name="Kumar S."/>
            <person name="Blaxter L. M."/>
        </authorList>
    </citation>
    <scope>NUCLEOTIDE SEQUENCE [LARGE SCALE GENOMIC DNA]</scope>
</reference>
<dbReference type="Proteomes" id="UP000494206">
    <property type="component" value="Unassembled WGS sequence"/>
</dbReference>
<evidence type="ECO:0000313" key="2">
    <source>
        <dbReference type="Proteomes" id="UP000494206"/>
    </source>
</evidence>
<gene>
    <name evidence="1" type="ORF">CBOVIS_LOCUS8083</name>
</gene>
<sequence length="107" mass="12201">MLTENSKNNEEKKDEKTIPVIGIIVSEIKPTKYYVWCKETSPGHDGILISKLPLQIGTWVTMKFSNEDFNKYFVHPPSNVPLFEVSNYCIMKSLFPTTLSARSITVC</sequence>
<name>A0A8S1F5C4_9PELO</name>
<organism evidence="1 2">
    <name type="scientific">Caenorhabditis bovis</name>
    <dbReference type="NCBI Taxonomy" id="2654633"/>
    <lineage>
        <taxon>Eukaryota</taxon>
        <taxon>Metazoa</taxon>
        <taxon>Ecdysozoa</taxon>
        <taxon>Nematoda</taxon>
        <taxon>Chromadorea</taxon>
        <taxon>Rhabditida</taxon>
        <taxon>Rhabditina</taxon>
        <taxon>Rhabditomorpha</taxon>
        <taxon>Rhabditoidea</taxon>
        <taxon>Rhabditidae</taxon>
        <taxon>Peloderinae</taxon>
        <taxon>Caenorhabditis</taxon>
    </lineage>
</organism>